<accession>A0A220MQ48</accession>
<protein>
    <submittedName>
        <fullName evidence="2">Multidrug ABC transporter</fullName>
    </submittedName>
</protein>
<dbReference type="Pfam" id="PF00873">
    <property type="entry name" value="ACR_tran"/>
    <property type="match status" value="1"/>
</dbReference>
<reference evidence="2 3" key="1">
    <citation type="submission" date="2016-11" db="EMBL/GenBank/DDBJ databases">
        <authorList>
            <person name="Jaros S."/>
            <person name="Januszkiewicz K."/>
            <person name="Wedrychowicz H."/>
        </authorList>
    </citation>
    <scope>NUCLEOTIDE SEQUENCE [LARGE SCALE GENOMIC DNA]</scope>
    <source>
        <strain evidence="2 3">NF2</strain>
    </source>
</reference>
<dbReference type="Proteomes" id="UP000197781">
    <property type="component" value="Chromosome"/>
</dbReference>
<evidence type="ECO:0000313" key="3">
    <source>
        <dbReference type="Proteomes" id="UP000197781"/>
    </source>
</evidence>
<sequence>MNISELSIKRPVTMIMISVAIFIFGLVTFPRLAIELMPSLSSPVAVVVTSVEGAAPAEVEKLVTKPIENALGTVPNLDKITSTSVNGSSSVTLHFKWGTDMDQATLNMRDKVDMVRGSLPESAGSPRVLKYDPSSQPIIDLAVTGDQDVNKLKKIADDLIKSRLERINGVASVTVTGGQERIVDIIVDPAKLAAYGLTLDQMKAALENSNISGSAGAIREGDAKTSIRVQGEFTNVETIALTPISVGGSFIRLSDIANVTDTIKEVTNLSYIDGKPSLGIAVMKGTGGNTINIAKDVRAELEKINSTLPPNVETRIVFDTSTYIQSSVDNTVVHALGGGAIGVLMLFFFLGSLSSMLIAVIVLPVSIISTFLLMYMTGQTINLISLAGLTLGLGSLVDFAVVMLENIFRQREQGKGMMEAAFVGSKEVGTAVMASALAQICVFLPIALTEGIVAELFAPLALTVVFSHIAALVFTFLLVPMMSSRMLKTVPEHTKHENYRGINPLIWFNIGFHKVEKGYQRVLKWALGHRKTVIGSAFAMLIGSLMLVPSLGAGFFPDMDQGLIQVEIKLPKGTVLTETEKVMKQVEEVVDQVPEKKLVKSSVGGSDGISESGASTSHNATIELHVGEISTRQRSTEEIAVSLQEQVKHIAGADIKVKSLSGGMGGGAAISIEIRGDDLDVLTELSEIVKGEIAKVPGTMNVSTSVQEMSQEFDVKVDTEKASLYGLTTNEILSAVRTSFQGQTVTQYRTGEDEIDINLKLPEDYKEDINYLKNLRIATPTGAQISLTSVATISKVDVPPSIERKNMTREVTVTSDLIGDNLQAAATDVTNIINKLNVPDGYTIEMGGQSEDMGNSFMNLGLAIVLSVVLVYMVMAAQFESLFSPFIIMFSVPPSLTGVILGLLFTGTPITVSVLIGYILLIGLVVNNAIVLIDLINQLRAKGWELHEAILHAGPARLRPIMMTTLTTIMAIAPLSVAAGSGLELQAPMATTVMYGLIFSTMITLILVPVVTAWFDEMGQKRRSKRKQKQEKKILTTLESTNA</sequence>
<dbReference type="InterPro" id="IPR027463">
    <property type="entry name" value="AcrB_DN_DC_subdom"/>
</dbReference>
<feature type="transmembrane region" description="Helical" evidence="1">
    <location>
        <begin position="460"/>
        <end position="479"/>
    </location>
</feature>
<dbReference type="KEGG" id="bfm:BP422_29255"/>
<keyword evidence="1" id="KW-0472">Membrane</keyword>
<dbReference type="Gene3D" id="3.30.70.1440">
    <property type="entry name" value="Multidrug efflux transporter AcrB pore domain"/>
    <property type="match status" value="1"/>
</dbReference>
<dbReference type="Gene3D" id="3.30.70.1430">
    <property type="entry name" value="Multidrug efflux transporter AcrB pore domain"/>
    <property type="match status" value="2"/>
</dbReference>
<feature type="transmembrane region" description="Helical" evidence="1">
    <location>
        <begin position="533"/>
        <end position="556"/>
    </location>
</feature>
<keyword evidence="1" id="KW-0812">Transmembrane</keyword>
<evidence type="ECO:0000256" key="1">
    <source>
        <dbReference type="SAM" id="Phobius"/>
    </source>
</evidence>
<keyword evidence="1" id="KW-1133">Transmembrane helix</keyword>
<dbReference type="Gene3D" id="3.30.70.1320">
    <property type="entry name" value="Multidrug efflux transporter AcrB pore domain like"/>
    <property type="match status" value="1"/>
</dbReference>
<feature type="transmembrane region" description="Helical" evidence="1">
    <location>
        <begin position="857"/>
        <end position="875"/>
    </location>
</feature>
<feature type="transmembrane region" description="Helical" evidence="1">
    <location>
        <begin position="961"/>
        <end position="981"/>
    </location>
</feature>
<evidence type="ECO:0000313" key="2">
    <source>
        <dbReference type="EMBL" id="ASJ57237.1"/>
    </source>
</evidence>
<feature type="transmembrane region" description="Helical" evidence="1">
    <location>
        <begin position="993"/>
        <end position="1015"/>
    </location>
</feature>
<dbReference type="EMBL" id="CP018145">
    <property type="protein sequence ID" value="ASJ57237.1"/>
    <property type="molecule type" value="Genomic_DNA"/>
</dbReference>
<dbReference type="SUPFAM" id="SSF82693">
    <property type="entry name" value="Multidrug efflux transporter AcrB pore domain, PN1, PN2, PC1 and PC2 subdomains"/>
    <property type="match status" value="3"/>
</dbReference>
<dbReference type="Gene3D" id="3.30.2090.10">
    <property type="entry name" value="Multidrug efflux transporter AcrB TolC docking domain, DN and DC subdomains"/>
    <property type="match status" value="2"/>
</dbReference>
<dbReference type="SUPFAM" id="SSF82714">
    <property type="entry name" value="Multidrug efflux transporter AcrB TolC docking domain, DN and DC subdomains"/>
    <property type="match status" value="2"/>
</dbReference>
<dbReference type="RefSeq" id="WP_088910695.1">
    <property type="nucleotide sequence ID" value="NZ_CP018145.1"/>
</dbReference>
<organism evidence="2 3">
    <name type="scientific">Brevibacillus formosus</name>
    <dbReference type="NCBI Taxonomy" id="54913"/>
    <lineage>
        <taxon>Bacteria</taxon>
        <taxon>Bacillati</taxon>
        <taxon>Bacillota</taxon>
        <taxon>Bacilli</taxon>
        <taxon>Bacillales</taxon>
        <taxon>Paenibacillaceae</taxon>
        <taxon>Brevibacillus</taxon>
    </lineage>
</organism>
<dbReference type="GO" id="GO:0042910">
    <property type="term" value="F:xenobiotic transmembrane transporter activity"/>
    <property type="evidence" value="ECO:0007669"/>
    <property type="project" value="TreeGrafter"/>
</dbReference>
<dbReference type="PANTHER" id="PTHR32063">
    <property type="match status" value="1"/>
</dbReference>
<name>A0A220MQ48_9BACL</name>
<feature type="transmembrane region" description="Helical" evidence="1">
    <location>
        <begin position="428"/>
        <end position="448"/>
    </location>
</feature>
<dbReference type="SUPFAM" id="SSF82866">
    <property type="entry name" value="Multidrug efflux transporter AcrB transmembrane domain"/>
    <property type="match status" value="2"/>
</dbReference>
<dbReference type="Gene3D" id="1.20.1640.10">
    <property type="entry name" value="Multidrug efflux transporter AcrB transmembrane domain"/>
    <property type="match status" value="2"/>
</dbReference>
<feature type="transmembrane region" description="Helical" evidence="1">
    <location>
        <begin position="882"/>
        <end position="904"/>
    </location>
</feature>
<feature type="transmembrane region" description="Helical" evidence="1">
    <location>
        <begin position="910"/>
        <end position="933"/>
    </location>
</feature>
<feature type="transmembrane region" description="Helical" evidence="1">
    <location>
        <begin position="332"/>
        <end position="350"/>
    </location>
</feature>
<dbReference type="GO" id="GO:0005886">
    <property type="term" value="C:plasma membrane"/>
    <property type="evidence" value="ECO:0007669"/>
    <property type="project" value="TreeGrafter"/>
</dbReference>
<dbReference type="PANTHER" id="PTHR32063:SF0">
    <property type="entry name" value="SWARMING MOTILITY PROTEIN SWRC"/>
    <property type="match status" value="1"/>
</dbReference>
<proteinExistence type="predicted"/>
<feature type="transmembrane region" description="Helical" evidence="1">
    <location>
        <begin position="383"/>
        <end position="408"/>
    </location>
</feature>
<dbReference type="PRINTS" id="PR00702">
    <property type="entry name" value="ACRIFLAVINRP"/>
</dbReference>
<gene>
    <name evidence="2" type="ORF">BP422_29255</name>
</gene>
<dbReference type="InterPro" id="IPR001036">
    <property type="entry name" value="Acrflvin-R"/>
</dbReference>
<feature type="transmembrane region" description="Helical" evidence="1">
    <location>
        <begin position="12"/>
        <end position="33"/>
    </location>
</feature>
<feature type="transmembrane region" description="Helical" evidence="1">
    <location>
        <begin position="357"/>
        <end position="377"/>
    </location>
</feature>
<dbReference type="AlphaFoldDB" id="A0A220MQ48"/>